<feature type="compositionally biased region" description="Polar residues" evidence="1">
    <location>
        <begin position="301"/>
        <end position="314"/>
    </location>
</feature>
<accession>A0AAD3CL76</accession>
<dbReference type="Proteomes" id="UP001054902">
    <property type="component" value="Unassembled WGS sequence"/>
</dbReference>
<feature type="region of interest" description="Disordered" evidence="1">
    <location>
        <begin position="1"/>
        <end position="22"/>
    </location>
</feature>
<gene>
    <name evidence="2" type="ORF">CTEN210_04457</name>
</gene>
<reference evidence="2 3" key="1">
    <citation type="journal article" date="2021" name="Sci. Rep.">
        <title>The genome of the diatom Chaetoceros tenuissimus carries an ancient integrated fragment of an extant virus.</title>
        <authorList>
            <person name="Hongo Y."/>
            <person name="Kimura K."/>
            <person name="Takaki Y."/>
            <person name="Yoshida Y."/>
            <person name="Baba S."/>
            <person name="Kobayashi G."/>
            <person name="Nagasaki K."/>
            <person name="Hano T."/>
            <person name="Tomaru Y."/>
        </authorList>
    </citation>
    <scope>NUCLEOTIDE SEQUENCE [LARGE SCALE GENOMIC DNA]</scope>
    <source>
        <strain evidence="2 3">NIES-3715</strain>
    </source>
</reference>
<evidence type="ECO:0000313" key="2">
    <source>
        <dbReference type="EMBL" id="GFH47981.1"/>
    </source>
</evidence>
<name>A0AAD3CL76_9STRA</name>
<dbReference type="AlphaFoldDB" id="A0AAD3CL76"/>
<evidence type="ECO:0000313" key="3">
    <source>
        <dbReference type="Proteomes" id="UP001054902"/>
    </source>
</evidence>
<organism evidence="2 3">
    <name type="scientific">Chaetoceros tenuissimus</name>
    <dbReference type="NCBI Taxonomy" id="426638"/>
    <lineage>
        <taxon>Eukaryota</taxon>
        <taxon>Sar</taxon>
        <taxon>Stramenopiles</taxon>
        <taxon>Ochrophyta</taxon>
        <taxon>Bacillariophyta</taxon>
        <taxon>Coscinodiscophyceae</taxon>
        <taxon>Chaetocerotophycidae</taxon>
        <taxon>Chaetocerotales</taxon>
        <taxon>Chaetocerotaceae</taxon>
        <taxon>Chaetoceros</taxon>
    </lineage>
</organism>
<keyword evidence="3" id="KW-1185">Reference proteome</keyword>
<comment type="caution">
    <text evidence="2">The sequence shown here is derived from an EMBL/GenBank/DDBJ whole genome shotgun (WGS) entry which is preliminary data.</text>
</comment>
<proteinExistence type="predicted"/>
<sequence length="314" mass="34341">MSTEESKPTNTADEAVKKEEPIKVSEAAKKEKSNLFDFNVGFFSINDKGMTMKPKFDFGASIGGSGAYIGLGDVRDGINIGTHIDVVSQTVKGSGKDMEEFLRSLEFTGRIAEILDDTVHLNKIIHFFTNILAEISRRCKIGTFHVAHIEGTCTGKIGTSLGAGLSLGWKDEEKYRMLGASGTLAVGGEYRAGLHESKTKIKTIFKLSMAGVSFRFVIYARRKNSDEIPPVSIEKLIDQNILVAPDENVVEPDKKSQENKFEEKTIGLMRKVSDLLGVRLDRHLSSSSTLSDLPKADEMKGSSQSNTVNDSVGK</sequence>
<protein>
    <submittedName>
        <fullName evidence="2">Uncharacterized protein</fullName>
    </submittedName>
</protein>
<feature type="region of interest" description="Disordered" evidence="1">
    <location>
        <begin position="284"/>
        <end position="314"/>
    </location>
</feature>
<evidence type="ECO:0000256" key="1">
    <source>
        <dbReference type="SAM" id="MobiDB-lite"/>
    </source>
</evidence>
<dbReference type="EMBL" id="BLLK01000025">
    <property type="protein sequence ID" value="GFH47981.1"/>
    <property type="molecule type" value="Genomic_DNA"/>
</dbReference>